<dbReference type="Proteomes" id="UP000807306">
    <property type="component" value="Unassembled WGS sequence"/>
</dbReference>
<name>A0A9P6E3I3_9AGAR</name>
<proteinExistence type="predicted"/>
<evidence type="ECO:0000313" key="2">
    <source>
        <dbReference type="EMBL" id="KAF9521835.1"/>
    </source>
</evidence>
<gene>
    <name evidence="2" type="ORF">CPB83DRAFT_840949</name>
</gene>
<evidence type="ECO:0000313" key="3">
    <source>
        <dbReference type="Proteomes" id="UP000807306"/>
    </source>
</evidence>
<dbReference type="AlphaFoldDB" id="A0A9P6E3I3"/>
<dbReference type="EMBL" id="MU157984">
    <property type="protein sequence ID" value="KAF9521835.1"/>
    <property type="molecule type" value="Genomic_DNA"/>
</dbReference>
<evidence type="ECO:0000256" key="1">
    <source>
        <dbReference type="SAM" id="MobiDB-lite"/>
    </source>
</evidence>
<sequence>MTCGFVNRHRDLRMAFGKFALKMYPLEREKLKTTANDRTRVLAGAALTITVESLEYHASHWDHSKKPKLLNNFVVTASTYYDSAGPSPACDLHQCLQSYIGGLNTQNAGSRFGSKSRKSQKPPTAAQTQTKSDLLPSVQPPRAGPSKLPGITNGTNVWKRACVVASNTNAYFGVTGHWIEELSPGEWIEH</sequence>
<organism evidence="2 3">
    <name type="scientific">Crepidotus variabilis</name>
    <dbReference type="NCBI Taxonomy" id="179855"/>
    <lineage>
        <taxon>Eukaryota</taxon>
        <taxon>Fungi</taxon>
        <taxon>Dikarya</taxon>
        <taxon>Basidiomycota</taxon>
        <taxon>Agaricomycotina</taxon>
        <taxon>Agaricomycetes</taxon>
        <taxon>Agaricomycetidae</taxon>
        <taxon>Agaricales</taxon>
        <taxon>Agaricineae</taxon>
        <taxon>Crepidotaceae</taxon>
        <taxon>Crepidotus</taxon>
    </lineage>
</organism>
<reference evidence="2" key="1">
    <citation type="submission" date="2020-11" db="EMBL/GenBank/DDBJ databases">
        <authorList>
            <consortium name="DOE Joint Genome Institute"/>
            <person name="Ahrendt S."/>
            <person name="Riley R."/>
            <person name="Andreopoulos W."/>
            <person name="Labutti K."/>
            <person name="Pangilinan J."/>
            <person name="Ruiz-Duenas F.J."/>
            <person name="Barrasa J.M."/>
            <person name="Sanchez-Garcia M."/>
            <person name="Camarero S."/>
            <person name="Miyauchi S."/>
            <person name="Serrano A."/>
            <person name="Linde D."/>
            <person name="Babiker R."/>
            <person name="Drula E."/>
            <person name="Ayuso-Fernandez I."/>
            <person name="Pacheco R."/>
            <person name="Padilla G."/>
            <person name="Ferreira P."/>
            <person name="Barriuso J."/>
            <person name="Kellner H."/>
            <person name="Castanera R."/>
            <person name="Alfaro M."/>
            <person name="Ramirez L."/>
            <person name="Pisabarro A.G."/>
            <person name="Kuo A."/>
            <person name="Tritt A."/>
            <person name="Lipzen A."/>
            <person name="He G."/>
            <person name="Yan M."/>
            <person name="Ng V."/>
            <person name="Cullen D."/>
            <person name="Martin F."/>
            <person name="Rosso M.-N."/>
            <person name="Henrissat B."/>
            <person name="Hibbett D."/>
            <person name="Martinez A.T."/>
            <person name="Grigoriev I.V."/>
        </authorList>
    </citation>
    <scope>NUCLEOTIDE SEQUENCE</scope>
    <source>
        <strain evidence="2">CBS 506.95</strain>
    </source>
</reference>
<protein>
    <submittedName>
        <fullName evidence="2">Uncharacterized protein</fullName>
    </submittedName>
</protein>
<keyword evidence="3" id="KW-1185">Reference proteome</keyword>
<comment type="caution">
    <text evidence="2">The sequence shown here is derived from an EMBL/GenBank/DDBJ whole genome shotgun (WGS) entry which is preliminary data.</text>
</comment>
<accession>A0A9P6E3I3</accession>
<feature type="compositionally biased region" description="Polar residues" evidence="1">
    <location>
        <begin position="121"/>
        <end position="132"/>
    </location>
</feature>
<dbReference type="OrthoDB" id="3256444at2759"/>
<feature type="region of interest" description="Disordered" evidence="1">
    <location>
        <begin position="109"/>
        <end position="151"/>
    </location>
</feature>